<comment type="caution">
    <text evidence="2">The sequence shown here is derived from an EMBL/GenBank/DDBJ whole genome shotgun (WGS) entry which is preliminary data.</text>
</comment>
<evidence type="ECO:0000313" key="3">
    <source>
        <dbReference type="Proteomes" id="UP000324897"/>
    </source>
</evidence>
<proteinExistence type="predicted"/>
<organism evidence="2 3">
    <name type="scientific">Eragrostis curvula</name>
    <name type="common">weeping love grass</name>
    <dbReference type="NCBI Taxonomy" id="38414"/>
    <lineage>
        <taxon>Eukaryota</taxon>
        <taxon>Viridiplantae</taxon>
        <taxon>Streptophyta</taxon>
        <taxon>Embryophyta</taxon>
        <taxon>Tracheophyta</taxon>
        <taxon>Spermatophyta</taxon>
        <taxon>Magnoliopsida</taxon>
        <taxon>Liliopsida</taxon>
        <taxon>Poales</taxon>
        <taxon>Poaceae</taxon>
        <taxon>PACMAD clade</taxon>
        <taxon>Chloridoideae</taxon>
        <taxon>Eragrostideae</taxon>
        <taxon>Eragrostidinae</taxon>
        <taxon>Eragrostis</taxon>
    </lineage>
</organism>
<name>A0A5J9TBX8_9POAL</name>
<keyword evidence="1" id="KW-1133">Transmembrane helix</keyword>
<gene>
    <name evidence="2" type="ORF">EJB05_42299</name>
</gene>
<dbReference type="Proteomes" id="UP000324897">
    <property type="component" value="Chromosome 3"/>
</dbReference>
<dbReference type="Gramene" id="TVU08876">
    <property type="protein sequence ID" value="TVU08876"/>
    <property type="gene ID" value="EJB05_42299"/>
</dbReference>
<feature type="transmembrane region" description="Helical" evidence="1">
    <location>
        <begin position="53"/>
        <end position="73"/>
    </location>
</feature>
<keyword evidence="1" id="KW-0812">Transmembrane</keyword>
<dbReference type="AlphaFoldDB" id="A0A5J9TBX8"/>
<keyword evidence="1" id="KW-0472">Membrane</keyword>
<sequence>MAARKEELVMRDPKLATLIKWSCNAICMIQLAVYIGLVIFLFTHQESSLGQAIGYSALAAPPVVGAQFGFSFLKEIYIKKYAMGPPRQSGNLQLKKS</sequence>
<feature type="transmembrane region" description="Helical" evidence="1">
    <location>
        <begin position="21"/>
        <end position="41"/>
    </location>
</feature>
<keyword evidence="3" id="KW-1185">Reference proteome</keyword>
<reference evidence="2 3" key="1">
    <citation type="journal article" date="2019" name="Sci. Rep.">
        <title>A high-quality genome of Eragrostis curvula grass provides insights into Poaceae evolution and supports new strategies to enhance forage quality.</title>
        <authorList>
            <person name="Carballo J."/>
            <person name="Santos B.A.C.M."/>
            <person name="Zappacosta D."/>
            <person name="Garbus I."/>
            <person name="Selva J.P."/>
            <person name="Gallo C.A."/>
            <person name="Diaz A."/>
            <person name="Albertini E."/>
            <person name="Caccamo M."/>
            <person name="Echenique V."/>
        </authorList>
    </citation>
    <scope>NUCLEOTIDE SEQUENCE [LARGE SCALE GENOMIC DNA]</scope>
    <source>
        <strain evidence="3">cv. Victoria</strain>
        <tissue evidence="2">Leaf</tissue>
    </source>
</reference>
<evidence type="ECO:0000256" key="1">
    <source>
        <dbReference type="SAM" id="Phobius"/>
    </source>
</evidence>
<protein>
    <submittedName>
        <fullName evidence="2">Uncharacterized protein</fullName>
    </submittedName>
</protein>
<accession>A0A5J9TBX8</accession>
<evidence type="ECO:0000313" key="2">
    <source>
        <dbReference type="EMBL" id="TVU08876.1"/>
    </source>
</evidence>
<dbReference type="EMBL" id="RWGY01000039">
    <property type="protein sequence ID" value="TVU08876.1"/>
    <property type="molecule type" value="Genomic_DNA"/>
</dbReference>